<feature type="transmembrane region" description="Helical" evidence="2">
    <location>
        <begin position="98"/>
        <end position="116"/>
    </location>
</feature>
<organism evidence="3 4">
    <name type="scientific">Tepidicella xavieri</name>
    <dbReference type="NCBI Taxonomy" id="360241"/>
    <lineage>
        <taxon>Bacteria</taxon>
        <taxon>Pseudomonadati</taxon>
        <taxon>Pseudomonadota</taxon>
        <taxon>Betaproteobacteria</taxon>
        <taxon>Burkholderiales</taxon>
        <taxon>Tepidicella</taxon>
    </lineage>
</organism>
<evidence type="ECO:0000256" key="1">
    <source>
        <dbReference type="SAM" id="Coils"/>
    </source>
</evidence>
<keyword evidence="2" id="KW-1133">Transmembrane helix</keyword>
<proteinExistence type="predicted"/>
<dbReference type="OrthoDB" id="8564508at2"/>
<keyword evidence="1" id="KW-0175">Coiled coil</keyword>
<comment type="caution">
    <text evidence="3">The sequence shown here is derived from an EMBL/GenBank/DDBJ whole genome shotgun (WGS) entry which is preliminary data.</text>
</comment>
<evidence type="ECO:0000313" key="4">
    <source>
        <dbReference type="Proteomes" id="UP000295510"/>
    </source>
</evidence>
<protein>
    <submittedName>
        <fullName evidence="3">Uncharacterized protein</fullName>
    </submittedName>
</protein>
<dbReference type="AlphaFoldDB" id="A0A4R6UAR3"/>
<name>A0A4R6UAR3_9BURK</name>
<keyword evidence="4" id="KW-1185">Reference proteome</keyword>
<gene>
    <name evidence="3" type="ORF">DFR43_11149</name>
</gene>
<dbReference type="RefSeq" id="WP_133598181.1">
    <property type="nucleotide sequence ID" value="NZ_SNYL01000011.1"/>
</dbReference>
<evidence type="ECO:0000256" key="2">
    <source>
        <dbReference type="SAM" id="Phobius"/>
    </source>
</evidence>
<dbReference type="EMBL" id="SNYL01000011">
    <property type="protein sequence ID" value="TDQ41795.1"/>
    <property type="molecule type" value="Genomic_DNA"/>
</dbReference>
<evidence type="ECO:0000313" key="3">
    <source>
        <dbReference type="EMBL" id="TDQ41795.1"/>
    </source>
</evidence>
<reference evidence="3 4" key="1">
    <citation type="submission" date="2019-03" db="EMBL/GenBank/DDBJ databases">
        <title>Genomic Encyclopedia of Type Strains, Phase IV (KMG-IV): sequencing the most valuable type-strain genomes for metagenomic binning, comparative biology and taxonomic classification.</title>
        <authorList>
            <person name="Goeker M."/>
        </authorList>
    </citation>
    <scope>NUCLEOTIDE SEQUENCE [LARGE SCALE GENOMIC DNA]</scope>
    <source>
        <strain evidence="3 4">DSM 19605</strain>
    </source>
</reference>
<accession>A0A4R6UAR3</accession>
<keyword evidence="2" id="KW-0472">Membrane</keyword>
<keyword evidence="2" id="KW-0812">Transmembrane</keyword>
<sequence>MAFPWMMALKVIPWGDVIEHAPKVLKGARRLLDKQKAQAAPAASAGADSLPQRLQALEAAHHQLQADMAQLAQTAAELAEQNSRLVQAVEVLRWRTRWLGGACMALLLGGVALAMWG</sequence>
<dbReference type="Proteomes" id="UP000295510">
    <property type="component" value="Unassembled WGS sequence"/>
</dbReference>
<feature type="coiled-coil region" evidence="1">
    <location>
        <begin position="54"/>
        <end position="88"/>
    </location>
</feature>